<keyword evidence="1" id="KW-0175">Coiled coil</keyword>
<name>A0ABQ2PQL7_9NEIS</name>
<sequence>MTFSAAPAFSAALGPIQVRSALGERLDAVIQVNTATSEELTSSCFKVGTPQQDEEGVVLRGVQMTWEPQGGGAGRLHLRTTDPVTEPVVRLPLQVKCSNDDTRDFQRDYTLLLDPRDYRGAVASPDLPSATAANALPGNTTRSGKRKLPALGSTWTVRAGDNVDTIASSYYPRSDASRKQFIADLYAQNPDLPQGYRVPLPVDTQLTLPPKVTMAAPAGEAAPPRPPKTTRKAAPNEGRSVLRLDDSPPETPSPSTASAPAVAAIANQAASEDQQLALLKTQIAQLQQELAQLKLQAQQQLATPGAAPATAVTSTNTAPAVPATAVHPHAPVHAVAPPEPEKSGSILDWLLFPLIVLVVALALIWSYWRWKVRQRAAQAAEEDYALQFADGFEADEHSDTSPTAGVAARGSAAPVPVVRPEPSRELATNINQIANEWQNSTMDVVQPGNVSEEAQLLLDHGLLQQAINLLTQEIEQHPALAALWLKLLSIYSQHHMKADFLTCAMQFHEQFTDESLWRQVQVMGADVDPENPLYQLSEEEAASLPDYRKESALKHSIGGTLPDEHLATPSAQGDAEFASLMREQAGLEPTDSEWTLSEEHEALPRNALAGHVPFDTRLPEPLPAHAESEVPHDALFGNELEFDLDALPPLEAPVLRPSAPVPAPVEVVEASAPAASAAPQPAPSEFRTDDPHMQKIAFMLEHGQEGEALRALEEMLYSGSGVQRQLALKWLGKLQPRAFDK</sequence>
<organism evidence="5 6">
    <name type="scientific">Silvimonas amylolytica</name>
    <dbReference type="NCBI Taxonomy" id="449663"/>
    <lineage>
        <taxon>Bacteria</taxon>
        <taxon>Pseudomonadati</taxon>
        <taxon>Pseudomonadota</taxon>
        <taxon>Betaproteobacteria</taxon>
        <taxon>Neisseriales</taxon>
        <taxon>Chitinibacteraceae</taxon>
        <taxon>Silvimonas</taxon>
    </lineage>
</organism>
<feature type="transmembrane region" description="Helical" evidence="3">
    <location>
        <begin position="349"/>
        <end position="368"/>
    </location>
</feature>
<evidence type="ECO:0000313" key="6">
    <source>
        <dbReference type="Proteomes" id="UP000621859"/>
    </source>
</evidence>
<evidence type="ECO:0000259" key="4">
    <source>
        <dbReference type="Pfam" id="PF25800"/>
    </source>
</evidence>
<evidence type="ECO:0000256" key="3">
    <source>
        <dbReference type="SAM" id="Phobius"/>
    </source>
</evidence>
<evidence type="ECO:0000313" key="5">
    <source>
        <dbReference type="EMBL" id="GGP27277.1"/>
    </source>
</evidence>
<dbReference type="EMBL" id="BMLY01000005">
    <property type="protein sequence ID" value="GGP27277.1"/>
    <property type="molecule type" value="Genomic_DNA"/>
</dbReference>
<accession>A0ABQ2PQL7</accession>
<keyword evidence="6" id="KW-1185">Reference proteome</keyword>
<dbReference type="InterPro" id="IPR057840">
    <property type="entry name" value="FimV_N"/>
</dbReference>
<evidence type="ECO:0000256" key="1">
    <source>
        <dbReference type="SAM" id="Coils"/>
    </source>
</evidence>
<feature type="domain" description="FimV N-terminal" evidence="4">
    <location>
        <begin position="12"/>
        <end position="115"/>
    </location>
</feature>
<feature type="region of interest" description="Disordered" evidence="2">
    <location>
        <begin position="123"/>
        <end position="147"/>
    </location>
</feature>
<keyword evidence="3" id="KW-0472">Membrane</keyword>
<feature type="region of interest" description="Disordered" evidence="2">
    <location>
        <begin position="215"/>
        <end position="260"/>
    </location>
</feature>
<proteinExistence type="predicted"/>
<reference evidence="6" key="1">
    <citation type="journal article" date="2019" name="Int. J. Syst. Evol. Microbiol.">
        <title>The Global Catalogue of Microorganisms (GCM) 10K type strain sequencing project: providing services to taxonomists for standard genome sequencing and annotation.</title>
        <authorList>
            <consortium name="The Broad Institute Genomics Platform"/>
            <consortium name="The Broad Institute Genome Sequencing Center for Infectious Disease"/>
            <person name="Wu L."/>
            <person name="Ma J."/>
        </authorList>
    </citation>
    <scope>NUCLEOTIDE SEQUENCE [LARGE SCALE GENOMIC DNA]</scope>
    <source>
        <strain evidence="6">CGMCC 1.8860</strain>
    </source>
</reference>
<protein>
    <submittedName>
        <fullName evidence="5">Peptidoglycan-binding protein LysM</fullName>
    </submittedName>
</protein>
<keyword evidence="3" id="KW-0812">Transmembrane</keyword>
<keyword evidence="3" id="KW-1133">Transmembrane helix</keyword>
<evidence type="ECO:0000256" key="2">
    <source>
        <dbReference type="SAM" id="MobiDB-lite"/>
    </source>
</evidence>
<feature type="region of interest" description="Disordered" evidence="2">
    <location>
        <begin position="395"/>
        <end position="417"/>
    </location>
</feature>
<feature type="coiled-coil region" evidence="1">
    <location>
        <begin position="269"/>
        <end position="303"/>
    </location>
</feature>
<comment type="caution">
    <text evidence="5">The sequence shown here is derived from an EMBL/GenBank/DDBJ whole genome shotgun (WGS) entry which is preliminary data.</text>
</comment>
<gene>
    <name evidence="5" type="ORF">GCM10010971_30960</name>
</gene>
<dbReference type="Pfam" id="PF25800">
    <property type="entry name" value="FimV_N"/>
    <property type="match status" value="1"/>
</dbReference>
<dbReference type="Proteomes" id="UP000621859">
    <property type="component" value="Unassembled WGS sequence"/>
</dbReference>